<dbReference type="EMBL" id="FQ312005">
    <property type="protein sequence ID" value="CBW25981.1"/>
    <property type="molecule type" value="Genomic_DNA"/>
</dbReference>
<evidence type="ECO:0000313" key="2">
    <source>
        <dbReference type="Proteomes" id="UP000008963"/>
    </source>
</evidence>
<dbReference type="PATRIC" id="fig|862908.3.peg.1048"/>
<dbReference type="HOGENOM" id="CLU_1523096_0_0_7"/>
<dbReference type="eggNOG" id="ENOG50339IP">
    <property type="taxonomic scope" value="Bacteria"/>
</dbReference>
<dbReference type="OrthoDB" id="5295861at2"/>
<sequence length="176" mass="20016">MRVITLFSLVLLMTSCGVKKNSKHAQYLEGTKQYAVSASVFDSYIKKFEEEAAKNLGEENFKVGDIPINFGDTTNEEYDGVCNTYSDGTKEIFIKKSWWQSTDSRQKEIMIFHELGHCRLGRDHDTEKRAKGTHTYKLSIMNPVIPSSADYVSQKNAYLTELFLYDKSPLISGFGI</sequence>
<keyword evidence="2" id="KW-1185">Reference proteome</keyword>
<gene>
    <name evidence="1" type="ordered locus">BMS_1100</name>
</gene>
<organism evidence="1 2">
    <name type="scientific">Halobacteriovorax marinus (strain ATCC BAA-682 / DSM 15412 / SJ)</name>
    <name type="common">Bacteriovorax marinus</name>
    <dbReference type="NCBI Taxonomy" id="862908"/>
    <lineage>
        <taxon>Bacteria</taxon>
        <taxon>Pseudomonadati</taxon>
        <taxon>Bdellovibrionota</taxon>
        <taxon>Bacteriovoracia</taxon>
        <taxon>Bacteriovoracales</taxon>
        <taxon>Halobacteriovoraceae</taxon>
        <taxon>Halobacteriovorax</taxon>
    </lineage>
</organism>
<proteinExistence type="predicted"/>
<accession>E1WYD3</accession>
<reference evidence="2" key="1">
    <citation type="journal article" date="2013" name="ISME J.">
        <title>A small predatory core genome in the divergent marine Bacteriovorax marinus SJ and the terrestrial Bdellovibrio bacteriovorus.</title>
        <authorList>
            <person name="Crossman L.C."/>
            <person name="Chen H."/>
            <person name="Cerdeno-Tarraga A.M."/>
            <person name="Brooks K."/>
            <person name="Quail M.A."/>
            <person name="Pineiro S.A."/>
            <person name="Hobley L."/>
            <person name="Sockett R.E."/>
            <person name="Bentley S.D."/>
            <person name="Parkhill J."/>
            <person name="Williams H.N."/>
            <person name="Stine O.C."/>
        </authorList>
    </citation>
    <scope>NUCLEOTIDE SEQUENCE [LARGE SCALE GENOMIC DNA]</scope>
    <source>
        <strain evidence="2">ATCC BAA-682 / DSM 15412 / SJ</strain>
    </source>
</reference>
<dbReference type="AlphaFoldDB" id="E1WYD3"/>
<protein>
    <submittedName>
        <fullName evidence="1">Uncharacterized protein</fullName>
    </submittedName>
</protein>
<name>E1WYD3_HALMS</name>
<dbReference type="KEGG" id="bmx:BMS_1100"/>
<dbReference type="RefSeq" id="WP_014243765.1">
    <property type="nucleotide sequence ID" value="NC_016620.1"/>
</dbReference>
<dbReference type="PROSITE" id="PS51257">
    <property type="entry name" value="PROKAR_LIPOPROTEIN"/>
    <property type="match status" value="1"/>
</dbReference>
<evidence type="ECO:0000313" key="1">
    <source>
        <dbReference type="EMBL" id="CBW25981.1"/>
    </source>
</evidence>
<dbReference type="Proteomes" id="UP000008963">
    <property type="component" value="Chromosome"/>
</dbReference>
<dbReference type="SUPFAM" id="SSF55486">
    <property type="entry name" value="Metalloproteases ('zincins'), catalytic domain"/>
    <property type="match status" value="1"/>
</dbReference>